<dbReference type="Pfam" id="PF03358">
    <property type="entry name" value="FMN_red"/>
    <property type="match status" value="1"/>
</dbReference>
<evidence type="ECO:0000313" key="4">
    <source>
        <dbReference type="EMBL" id="MEQ2422456.1"/>
    </source>
</evidence>
<dbReference type="Proteomes" id="UP001433088">
    <property type="component" value="Unassembled WGS sequence"/>
</dbReference>
<evidence type="ECO:0000313" key="5">
    <source>
        <dbReference type="Proteomes" id="UP001433088"/>
    </source>
</evidence>
<organism evidence="4 5">
    <name type="scientific">Megasphaera intestinihominis</name>
    <dbReference type="NCBI Taxonomy" id="3133159"/>
    <lineage>
        <taxon>Bacteria</taxon>
        <taxon>Bacillati</taxon>
        <taxon>Bacillota</taxon>
        <taxon>Negativicutes</taxon>
        <taxon>Veillonellales</taxon>
        <taxon>Veillonellaceae</taxon>
        <taxon>Megasphaera</taxon>
    </lineage>
</organism>
<comment type="caution">
    <text evidence="4">The sequence shown here is derived from an EMBL/GenBank/DDBJ whole genome shotgun (WGS) entry which is preliminary data.</text>
</comment>
<dbReference type="SUPFAM" id="SSF52218">
    <property type="entry name" value="Flavoproteins"/>
    <property type="match status" value="1"/>
</dbReference>
<keyword evidence="5" id="KW-1185">Reference proteome</keyword>
<reference evidence="4 5" key="1">
    <citation type="submission" date="2024-03" db="EMBL/GenBank/DDBJ databases">
        <title>Human intestinal bacterial collection.</title>
        <authorList>
            <person name="Pauvert C."/>
            <person name="Hitch T.C.A."/>
            <person name="Clavel T."/>
        </authorList>
    </citation>
    <scope>NUCLEOTIDE SEQUENCE [LARGE SCALE GENOMIC DNA]</scope>
    <source>
        <strain evidence="4 5">CLA-AA-H81</strain>
    </source>
</reference>
<proteinExistence type="predicted"/>
<dbReference type="InterPro" id="IPR029039">
    <property type="entry name" value="Flavoprotein-like_sf"/>
</dbReference>
<keyword evidence="1" id="KW-0285">Flavoprotein</keyword>
<evidence type="ECO:0000259" key="3">
    <source>
        <dbReference type="Pfam" id="PF03358"/>
    </source>
</evidence>
<name>A0ABV1CWD5_9FIRM</name>
<sequence length="207" mass="23150">MAVPGDILFYRECRRLPFLSKGCGIDYEIFQLGPRPIRDCIGCNKCQGKGCIFKDDNDDTVNRFLEKAKEADGFVFGTPVYFAHPSGQILSFLNRVFYSSAVGELYPVFAGKPGAAIASARRGGTTAAVDVIQKYFGIASMPIVTSTYWNMVHGMTPDEVRKDLEGMQTMRNIGRNMAWMLKGFAKQEKETSFADHVEATHRTDFHH</sequence>
<protein>
    <submittedName>
        <fullName evidence="4">Flavodoxin family protein</fullName>
    </submittedName>
</protein>
<dbReference type="InterPro" id="IPR051796">
    <property type="entry name" value="ISF_SsuE-like"/>
</dbReference>
<gene>
    <name evidence="4" type="ORF">WMO23_06880</name>
</gene>
<accession>A0ABV1CWD5</accession>
<dbReference type="InterPro" id="IPR005025">
    <property type="entry name" value="FMN_Rdtase-like_dom"/>
</dbReference>
<evidence type="ECO:0000256" key="1">
    <source>
        <dbReference type="ARBA" id="ARBA00022630"/>
    </source>
</evidence>
<dbReference type="RefSeq" id="WP_239639736.1">
    <property type="nucleotide sequence ID" value="NZ_JBBMEU010000034.1"/>
</dbReference>
<keyword evidence="2" id="KW-0288">FMN</keyword>
<dbReference type="PANTHER" id="PTHR43278">
    <property type="entry name" value="NAD(P)H-DEPENDENT FMN-CONTAINING OXIDOREDUCTASE YWQN-RELATED"/>
    <property type="match status" value="1"/>
</dbReference>
<dbReference type="PANTHER" id="PTHR43278:SF4">
    <property type="entry name" value="NAD(P)H-DEPENDENT FMN-CONTAINING OXIDOREDUCTASE YWQN-RELATED"/>
    <property type="match status" value="1"/>
</dbReference>
<dbReference type="Gene3D" id="3.40.50.360">
    <property type="match status" value="1"/>
</dbReference>
<dbReference type="EMBL" id="JBBMEU010000034">
    <property type="protein sequence ID" value="MEQ2422456.1"/>
    <property type="molecule type" value="Genomic_DNA"/>
</dbReference>
<evidence type="ECO:0000256" key="2">
    <source>
        <dbReference type="ARBA" id="ARBA00022643"/>
    </source>
</evidence>
<feature type="domain" description="NADPH-dependent FMN reductase-like" evidence="3">
    <location>
        <begin position="24"/>
        <end position="153"/>
    </location>
</feature>